<dbReference type="InterPro" id="IPR027417">
    <property type="entry name" value="P-loop_NTPase"/>
</dbReference>
<evidence type="ECO:0000256" key="3">
    <source>
        <dbReference type="ARBA" id="ARBA00022603"/>
    </source>
</evidence>
<feature type="region of interest" description="Disordered" evidence="11">
    <location>
        <begin position="1"/>
        <end position="25"/>
    </location>
</feature>
<sequence>MGGSKSTLQPLSNPESLPLGNPWRPENWSERETMLQTLREFKANQRVEHLRILCVGPAGAGKSTFITSVNTVVQGRNTYLAHSLSDDTSVTCQYSVYKLNKGTDRSFFPFEFCDTMGLKPGTGCADPNNIISILNDQIQERDTVNSYNNDLILNDKFHCLVFVLPADKISEMSEEINKMKQILQKSHKIPVVVIMTKVDVACPLVKENLTKIYRSKKIKESMEMCSHHLGISLKDIFPVKNYHEEINNNNEIDILLLVALRHIVNFANDFATTSEKPWRPMNWSERETMLQTLREFPSSRSVEHLRILCVGPAGSGKSAFITSVNNVFQGHSTYLAHSLSAGLSNTCKYTVYKLKKDTNGSIFPFVFGDTMGLEEGSKGVHTNNIINILNGQIQEGYTFNPQEDLTAESSHYNTTPSLNDKVHCLVFVLPADSTDQISQGVSDKMKLIRNGAHELDIPVVAIMTKVDVACPLVKENLTMIYKSKKIKMNMEQCSVKLGIPLKYIFPVKNYHEEIDNNNEIDVLILMALTSIVNFASDFVKRKLVFLRTTARFIIPHGTITDLNLTSGQKVNSAARAQPVGKVRGVRNMSGRAGGVISVFDRNMKRKQKTWAATLPDSDKYDYLRDEVGSRVADRIYDIARTFPLALDVGCGKSHIAQHLSKEVVERLLLTDISDAPLRQKKQSEIPTQCVMVDEEFLPFQENTFDLVFSSLSLHWINDLPGALSQIHRVLKPDGVFVGAMVGGETLYELRCSLQLAELEREGGFAPHISPYTAVTDLGNLLGQAGFNMLTVDVDEIQVHYPGMFEVLCDLQGMGESNCAWNRKALLHRDTILAAAAVYKEMYGNEDGSVPATFDILFMIGWKPHESQAKPAKRGSATVSFADLSKISRTQTANKSGQIQL</sequence>
<dbReference type="InterPro" id="IPR029063">
    <property type="entry name" value="SAM-dependent_MTases_sf"/>
</dbReference>
<dbReference type="GO" id="GO:0005739">
    <property type="term" value="C:mitochondrion"/>
    <property type="evidence" value="ECO:0007669"/>
    <property type="project" value="UniProtKB-SubCell"/>
</dbReference>
<keyword evidence="3" id="KW-0489">Methyltransferase</keyword>
<dbReference type="PANTHER" id="PTHR13090:SF1">
    <property type="entry name" value="ARGININE-HYDROXYLASE NDUFAF5, MITOCHONDRIAL"/>
    <property type="match status" value="1"/>
</dbReference>
<feature type="compositionally biased region" description="Polar residues" evidence="11">
    <location>
        <begin position="1"/>
        <end position="15"/>
    </location>
</feature>
<dbReference type="CDD" id="cd00882">
    <property type="entry name" value="Ras_like_GTPase"/>
    <property type="match status" value="1"/>
</dbReference>
<keyword evidence="4" id="KW-0808">Transferase</keyword>
<keyword evidence="15" id="KW-1185">Reference proteome</keyword>
<dbReference type="GO" id="GO:0032981">
    <property type="term" value="P:mitochondrial respiratory chain complex I assembly"/>
    <property type="evidence" value="ECO:0007669"/>
    <property type="project" value="TreeGrafter"/>
</dbReference>
<dbReference type="Gene3D" id="3.40.50.150">
    <property type="entry name" value="Vaccinia Virus protein VP39"/>
    <property type="match status" value="1"/>
</dbReference>
<keyword evidence="5" id="KW-0809">Transit peptide</keyword>
<evidence type="ECO:0000259" key="12">
    <source>
        <dbReference type="Pfam" id="PF01926"/>
    </source>
</evidence>
<gene>
    <name evidence="14" type="ORF">KOW79_020908</name>
</gene>
<accession>A0A9D3S9U0</accession>
<evidence type="ECO:0000256" key="7">
    <source>
        <dbReference type="ARBA" id="ARBA00023128"/>
    </source>
</evidence>
<dbReference type="FunFam" id="3.40.50.150:FF:000199">
    <property type="entry name" value="arginine-hydroxylase NDUFAF5, mitochondrial isoform X1"/>
    <property type="match status" value="1"/>
</dbReference>
<evidence type="ECO:0000256" key="5">
    <source>
        <dbReference type="ARBA" id="ARBA00022946"/>
    </source>
</evidence>
<dbReference type="Gene3D" id="3.40.50.300">
    <property type="entry name" value="P-loop containing nucleotide triphosphate hydrolases"/>
    <property type="match status" value="2"/>
</dbReference>
<dbReference type="GO" id="GO:0016491">
    <property type="term" value="F:oxidoreductase activity"/>
    <property type="evidence" value="ECO:0007669"/>
    <property type="project" value="UniProtKB-KW"/>
</dbReference>
<comment type="similarity">
    <text evidence="2">Belongs to the methyltransferase superfamily.</text>
</comment>
<evidence type="ECO:0000313" key="15">
    <source>
        <dbReference type="Proteomes" id="UP000824219"/>
    </source>
</evidence>
<proteinExistence type="inferred from homology"/>
<keyword evidence="6" id="KW-0560">Oxidoreductase</keyword>
<evidence type="ECO:0000259" key="13">
    <source>
        <dbReference type="Pfam" id="PF08241"/>
    </source>
</evidence>
<comment type="subcellular location">
    <subcellularLocation>
        <location evidence="1">Mitochondrion</location>
    </subcellularLocation>
</comment>
<evidence type="ECO:0000256" key="11">
    <source>
        <dbReference type="SAM" id="MobiDB-lite"/>
    </source>
</evidence>
<comment type="caution">
    <text evidence="14">The sequence shown here is derived from an EMBL/GenBank/DDBJ whole genome shotgun (WGS) entry which is preliminary data.</text>
</comment>
<dbReference type="Proteomes" id="UP000824219">
    <property type="component" value="Linkage Group LG26"/>
</dbReference>
<dbReference type="InterPro" id="IPR006073">
    <property type="entry name" value="GTP-bd"/>
</dbReference>
<feature type="domain" description="G" evidence="12">
    <location>
        <begin position="51"/>
        <end position="197"/>
    </location>
</feature>
<organism evidence="14 15">
    <name type="scientific">Hemibagrus wyckioides</name>
    <dbReference type="NCBI Taxonomy" id="337641"/>
    <lineage>
        <taxon>Eukaryota</taxon>
        <taxon>Metazoa</taxon>
        <taxon>Chordata</taxon>
        <taxon>Craniata</taxon>
        <taxon>Vertebrata</taxon>
        <taxon>Euteleostomi</taxon>
        <taxon>Actinopterygii</taxon>
        <taxon>Neopterygii</taxon>
        <taxon>Teleostei</taxon>
        <taxon>Ostariophysi</taxon>
        <taxon>Siluriformes</taxon>
        <taxon>Bagridae</taxon>
        <taxon>Hemibagrus</taxon>
    </lineage>
</organism>
<dbReference type="OrthoDB" id="16816at2759"/>
<dbReference type="PANTHER" id="PTHR13090">
    <property type="entry name" value="ARGININE-HYDROXYLASE NDUFAF5, MITOCHONDRIAL"/>
    <property type="match status" value="1"/>
</dbReference>
<evidence type="ECO:0000256" key="2">
    <source>
        <dbReference type="ARBA" id="ARBA00008361"/>
    </source>
</evidence>
<evidence type="ECO:0000313" key="14">
    <source>
        <dbReference type="EMBL" id="KAG7316042.1"/>
    </source>
</evidence>
<evidence type="ECO:0000256" key="4">
    <source>
        <dbReference type="ARBA" id="ARBA00022679"/>
    </source>
</evidence>
<keyword evidence="7" id="KW-0496">Mitochondrion</keyword>
<protein>
    <recommendedName>
        <fullName evidence="8">Arginine-hydroxylase NDUFAF5, mitochondrial</fullName>
    </recommendedName>
    <alternativeName>
        <fullName evidence="9">NADH dehydrogenase [ubiquinone] 1 alpha subcomplex assembly factor 5</fullName>
    </alternativeName>
    <alternativeName>
        <fullName evidence="10">Putative methyltransferase NDUFAF5</fullName>
    </alternativeName>
</protein>
<dbReference type="GO" id="GO:0032259">
    <property type="term" value="P:methylation"/>
    <property type="evidence" value="ECO:0007669"/>
    <property type="project" value="UniProtKB-KW"/>
</dbReference>
<dbReference type="InterPro" id="IPR013216">
    <property type="entry name" value="Methyltransf_11"/>
</dbReference>
<dbReference type="GO" id="GO:0008757">
    <property type="term" value="F:S-adenosylmethionine-dependent methyltransferase activity"/>
    <property type="evidence" value="ECO:0007669"/>
    <property type="project" value="InterPro"/>
</dbReference>
<dbReference type="Pfam" id="PF08241">
    <property type="entry name" value="Methyltransf_11"/>
    <property type="match status" value="1"/>
</dbReference>
<evidence type="ECO:0000256" key="10">
    <source>
        <dbReference type="ARBA" id="ARBA00042549"/>
    </source>
</evidence>
<evidence type="ECO:0000256" key="8">
    <source>
        <dbReference type="ARBA" id="ARBA00040937"/>
    </source>
</evidence>
<dbReference type="Pfam" id="PF01926">
    <property type="entry name" value="MMR_HSR1"/>
    <property type="match status" value="1"/>
</dbReference>
<reference evidence="14 15" key="1">
    <citation type="submission" date="2021-06" db="EMBL/GenBank/DDBJ databases">
        <title>Chromosome-level genome assembly of the red-tail catfish (Hemibagrus wyckioides).</title>
        <authorList>
            <person name="Shao F."/>
        </authorList>
    </citation>
    <scope>NUCLEOTIDE SEQUENCE [LARGE SCALE GENOMIC DNA]</scope>
    <source>
        <strain evidence="14">EC202008001</strain>
        <tissue evidence="14">Blood</tissue>
    </source>
</reference>
<feature type="domain" description="Methyltransferase type 11" evidence="13">
    <location>
        <begin position="646"/>
        <end position="737"/>
    </location>
</feature>
<dbReference type="InterPro" id="IPR050602">
    <property type="entry name" value="Malonyl-ACP_OMT"/>
</dbReference>
<dbReference type="CDD" id="cd02440">
    <property type="entry name" value="AdoMet_MTases"/>
    <property type="match status" value="1"/>
</dbReference>
<dbReference type="AlphaFoldDB" id="A0A9D3S9U0"/>
<evidence type="ECO:0000256" key="1">
    <source>
        <dbReference type="ARBA" id="ARBA00004173"/>
    </source>
</evidence>
<dbReference type="SUPFAM" id="SSF53335">
    <property type="entry name" value="S-adenosyl-L-methionine-dependent methyltransferases"/>
    <property type="match status" value="1"/>
</dbReference>
<dbReference type="GO" id="GO:0005525">
    <property type="term" value="F:GTP binding"/>
    <property type="evidence" value="ECO:0007669"/>
    <property type="project" value="InterPro"/>
</dbReference>
<name>A0A9D3S9U0_9TELE</name>
<dbReference type="SUPFAM" id="SSF52540">
    <property type="entry name" value="P-loop containing nucleoside triphosphate hydrolases"/>
    <property type="match status" value="2"/>
</dbReference>
<evidence type="ECO:0000256" key="6">
    <source>
        <dbReference type="ARBA" id="ARBA00023002"/>
    </source>
</evidence>
<dbReference type="EMBL" id="JAHKSW010000026">
    <property type="protein sequence ID" value="KAG7316042.1"/>
    <property type="molecule type" value="Genomic_DNA"/>
</dbReference>
<evidence type="ECO:0000256" key="9">
    <source>
        <dbReference type="ARBA" id="ARBA00041833"/>
    </source>
</evidence>